<feature type="chain" id="PRO_5035269685" evidence="1">
    <location>
        <begin position="28"/>
        <end position="98"/>
    </location>
</feature>
<accession>A0A8J3LFU1</accession>
<evidence type="ECO:0000313" key="3">
    <source>
        <dbReference type="Proteomes" id="UP000660339"/>
    </source>
</evidence>
<sequence>MNRLLTSAAAVLVAAAASTVAAAPAHADVLCMTRENAPFYASIDGYGGTGYLFTLSPGRGFRADGAGYNDVYGRNWLRGHGAEHPNRTGWVLHSHTTC</sequence>
<comment type="caution">
    <text evidence="2">The sequence shown here is derived from an EMBL/GenBank/DDBJ whole genome shotgun (WGS) entry which is preliminary data.</text>
</comment>
<dbReference type="EMBL" id="BONJ01000016">
    <property type="protein sequence ID" value="GIG14769.1"/>
    <property type="molecule type" value="Genomic_DNA"/>
</dbReference>
<evidence type="ECO:0000256" key="1">
    <source>
        <dbReference type="SAM" id="SignalP"/>
    </source>
</evidence>
<dbReference type="RefSeq" id="WP_166378284.1">
    <property type="nucleotide sequence ID" value="NZ_BAAATT010000007.1"/>
</dbReference>
<dbReference type="AlphaFoldDB" id="A0A8J3LFU1"/>
<name>A0A8J3LFU1_9ACTN</name>
<reference evidence="2" key="1">
    <citation type="submission" date="2021-01" db="EMBL/GenBank/DDBJ databases">
        <title>Whole genome shotgun sequence of Catellatospora methionotrophica NBRC 14553.</title>
        <authorList>
            <person name="Komaki H."/>
            <person name="Tamura T."/>
        </authorList>
    </citation>
    <scope>NUCLEOTIDE SEQUENCE</scope>
    <source>
        <strain evidence="2">NBRC 14553</strain>
    </source>
</reference>
<evidence type="ECO:0000313" key="2">
    <source>
        <dbReference type="EMBL" id="GIG14769.1"/>
    </source>
</evidence>
<organism evidence="2 3">
    <name type="scientific">Catellatospora methionotrophica</name>
    <dbReference type="NCBI Taxonomy" id="121620"/>
    <lineage>
        <taxon>Bacteria</taxon>
        <taxon>Bacillati</taxon>
        <taxon>Actinomycetota</taxon>
        <taxon>Actinomycetes</taxon>
        <taxon>Micromonosporales</taxon>
        <taxon>Micromonosporaceae</taxon>
        <taxon>Catellatospora</taxon>
    </lineage>
</organism>
<dbReference type="Proteomes" id="UP000660339">
    <property type="component" value="Unassembled WGS sequence"/>
</dbReference>
<feature type="signal peptide" evidence="1">
    <location>
        <begin position="1"/>
        <end position="27"/>
    </location>
</feature>
<keyword evidence="3" id="KW-1185">Reference proteome</keyword>
<keyword evidence="1" id="KW-0732">Signal</keyword>
<protein>
    <submittedName>
        <fullName evidence="2">Uncharacterized protein</fullName>
    </submittedName>
</protein>
<gene>
    <name evidence="2" type="ORF">Cme02nite_31010</name>
</gene>
<proteinExistence type="predicted"/>